<organism evidence="2 3">
    <name type="scientific">Trichogramma kaykai</name>
    <dbReference type="NCBI Taxonomy" id="54128"/>
    <lineage>
        <taxon>Eukaryota</taxon>
        <taxon>Metazoa</taxon>
        <taxon>Ecdysozoa</taxon>
        <taxon>Arthropoda</taxon>
        <taxon>Hexapoda</taxon>
        <taxon>Insecta</taxon>
        <taxon>Pterygota</taxon>
        <taxon>Neoptera</taxon>
        <taxon>Endopterygota</taxon>
        <taxon>Hymenoptera</taxon>
        <taxon>Apocrita</taxon>
        <taxon>Proctotrupomorpha</taxon>
        <taxon>Chalcidoidea</taxon>
        <taxon>Trichogrammatidae</taxon>
        <taxon>Trichogramma</taxon>
    </lineage>
</organism>
<evidence type="ECO:0000313" key="2">
    <source>
        <dbReference type="EMBL" id="KAL3406414.1"/>
    </source>
</evidence>
<keyword evidence="3" id="KW-1185">Reference proteome</keyword>
<evidence type="ECO:0000256" key="1">
    <source>
        <dbReference type="SAM" id="MobiDB-lite"/>
    </source>
</evidence>
<dbReference type="Proteomes" id="UP001627154">
    <property type="component" value="Unassembled WGS sequence"/>
</dbReference>
<gene>
    <name evidence="2" type="ORF">TKK_001743</name>
</gene>
<dbReference type="AlphaFoldDB" id="A0ABD2XNK3"/>
<comment type="caution">
    <text evidence="2">The sequence shown here is derived from an EMBL/GenBank/DDBJ whole genome shotgun (WGS) entry which is preliminary data.</text>
</comment>
<feature type="region of interest" description="Disordered" evidence="1">
    <location>
        <begin position="69"/>
        <end position="104"/>
    </location>
</feature>
<accession>A0ABD2XNK3</accession>
<evidence type="ECO:0000313" key="3">
    <source>
        <dbReference type="Proteomes" id="UP001627154"/>
    </source>
</evidence>
<dbReference type="EMBL" id="JBJJXI010000019">
    <property type="protein sequence ID" value="KAL3406414.1"/>
    <property type="molecule type" value="Genomic_DNA"/>
</dbReference>
<reference evidence="2 3" key="1">
    <citation type="journal article" date="2024" name="bioRxiv">
        <title>A reference genome for Trichogramma kaykai: A tiny desert-dwelling parasitoid wasp with competing sex-ratio distorters.</title>
        <authorList>
            <person name="Culotta J."/>
            <person name="Lindsey A.R."/>
        </authorList>
    </citation>
    <scope>NUCLEOTIDE SEQUENCE [LARGE SCALE GENOMIC DNA]</scope>
    <source>
        <strain evidence="2 3">KSX58</strain>
    </source>
</reference>
<proteinExistence type="predicted"/>
<feature type="compositionally biased region" description="Basic and acidic residues" evidence="1">
    <location>
        <begin position="74"/>
        <end position="91"/>
    </location>
</feature>
<protein>
    <submittedName>
        <fullName evidence="2">Uncharacterized protein</fullName>
    </submittedName>
</protein>
<sequence>MDWLTRVRLLLRRCSSSSSNKHPLHPPQNRTLAGRATAQKLHTLYKRSFSVHELTSELSLTRPIMYADEEYEDRSEKAGDGDHSDGEKETMSKTAMGVIDAKLA</sequence>
<name>A0ABD2XNK3_9HYME</name>